<feature type="compositionally biased region" description="Polar residues" evidence="1">
    <location>
        <begin position="62"/>
        <end position="75"/>
    </location>
</feature>
<protein>
    <submittedName>
        <fullName evidence="2">Uncharacterized protein</fullName>
    </submittedName>
</protein>
<reference evidence="2" key="2">
    <citation type="submission" date="2021-02" db="EMBL/GenBank/DDBJ databases">
        <authorList>
            <person name="Kimball J.A."/>
            <person name="Haas M.W."/>
            <person name="Macchietto M."/>
            <person name="Kono T."/>
            <person name="Duquette J."/>
            <person name="Shao M."/>
        </authorList>
    </citation>
    <scope>NUCLEOTIDE SEQUENCE</scope>
    <source>
        <tissue evidence="2">Fresh leaf tissue</tissue>
    </source>
</reference>
<evidence type="ECO:0000256" key="1">
    <source>
        <dbReference type="SAM" id="MobiDB-lite"/>
    </source>
</evidence>
<proteinExistence type="predicted"/>
<reference evidence="2" key="1">
    <citation type="journal article" date="2021" name="bioRxiv">
        <title>Whole Genome Assembly and Annotation of Northern Wild Rice, Zizania palustris L., Supports a Whole Genome Duplication in the Zizania Genus.</title>
        <authorList>
            <person name="Haas M."/>
            <person name="Kono T."/>
            <person name="Macchietto M."/>
            <person name="Millas R."/>
            <person name="McGilp L."/>
            <person name="Shao M."/>
            <person name="Duquette J."/>
            <person name="Hirsch C.N."/>
            <person name="Kimball J."/>
        </authorList>
    </citation>
    <scope>NUCLEOTIDE SEQUENCE</scope>
    <source>
        <tissue evidence="2">Fresh leaf tissue</tissue>
    </source>
</reference>
<dbReference type="AlphaFoldDB" id="A0A8J5WEJ6"/>
<sequence>MRALAAVCRPTDARRLLPLKRAAPHEGFAQPWLPSHYLRLEPAVCTCEHYFGSRPTPRACSLASSNTQAGSSSTLPEDGLALLPSCA</sequence>
<keyword evidence="3" id="KW-1185">Reference proteome</keyword>
<organism evidence="2 3">
    <name type="scientific">Zizania palustris</name>
    <name type="common">Northern wild rice</name>
    <dbReference type="NCBI Taxonomy" id="103762"/>
    <lineage>
        <taxon>Eukaryota</taxon>
        <taxon>Viridiplantae</taxon>
        <taxon>Streptophyta</taxon>
        <taxon>Embryophyta</taxon>
        <taxon>Tracheophyta</taxon>
        <taxon>Spermatophyta</taxon>
        <taxon>Magnoliopsida</taxon>
        <taxon>Liliopsida</taxon>
        <taxon>Poales</taxon>
        <taxon>Poaceae</taxon>
        <taxon>BOP clade</taxon>
        <taxon>Oryzoideae</taxon>
        <taxon>Oryzeae</taxon>
        <taxon>Zizaniinae</taxon>
        <taxon>Zizania</taxon>
    </lineage>
</organism>
<accession>A0A8J5WEJ6</accession>
<name>A0A8J5WEJ6_ZIZPA</name>
<feature type="region of interest" description="Disordered" evidence="1">
    <location>
        <begin position="62"/>
        <end position="87"/>
    </location>
</feature>
<dbReference type="Proteomes" id="UP000729402">
    <property type="component" value="Unassembled WGS sequence"/>
</dbReference>
<comment type="caution">
    <text evidence="2">The sequence shown here is derived from an EMBL/GenBank/DDBJ whole genome shotgun (WGS) entry which is preliminary data.</text>
</comment>
<evidence type="ECO:0000313" key="3">
    <source>
        <dbReference type="Proteomes" id="UP000729402"/>
    </source>
</evidence>
<gene>
    <name evidence="2" type="ORF">GUJ93_ZPchr0010g9913</name>
</gene>
<evidence type="ECO:0000313" key="2">
    <source>
        <dbReference type="EMBL" id="KAG8088460.1"/>
    </source>
</evidence>
<dbReference type="EMBL" id="JAAALK010000082">
    <property type="protein sequence ID" value="KAG8088460.1"/>
    <property type="molecule type" value="Genomic_DNA"/>
</dbReference>